<evidence type="ECO:0000313" key="4">
    <source>
        <dbReference type="Proteomes" id="UP001307889"/>
    </source>
</evidence>
<dbReference type="EMBL" id="AP028909">
    <property type="protein sequence ID" value="BES87583.1"/>
    <property type="molecule type" value="Genomic_DNA"/>
</dbReference>
<keyword evidence="1" id="KW-0812">Transmembrane</keyword>
<dbReference type="Proteomes" id="UP001307889">
    <property type="component" value="Chromosome 1"/>
</dbReference>
<reference evidence="3 4" key="1">
    <citation type="submission" date="2023-09" db="EMBL/GenBank/DDBJ databases">
        <title>Nesidiocoris tenuis whole genome shotgun sequence.</title>
        <authorList>
            <person name="Shibata T."/>
            <person name="Shimoda M."/>
            <person name="Kobayashi T."/>
            <person name="Uehara T."/>
        </authorList>
    </citation>
    <scope>NUCLEOTIDE SEQUENCE [LARGE SCALE GENOMIC DNA]</scope>
    <source>
        <strain evidence="3 4">Japan</strain>
    </source>
</reference>
<protein>
    <recommendedName>
        <fullName evidence="5">SRCR domain-containing protein</fullName>
    </recommendedName>
</protein>
<gene>
    <name evidence="3" type="ORF">NTJ_00388</name>
</gene>
<keyword evidence="1" id="KW-1133">Transmembrane helix</keyword>
<evidence type="ECO:0000313" key="3">
    <source>
        <dbReference type="EMBL" id="BES87583.1"/>
    </source>
</evidence>
<evidence type="ECO:0000256" key="2">
    <source>
        <dbReference type="SAM" id="SignalP"/>
    </source>
</evidence>
<feature type="signal peptide" evidence="2">
    <location>
        <begin position="1"/>
        <end position="16"/>
    </location>
</feature>
<sequence>MFAIIVLMLVATGAELNPPSAQCSASHDEAGLRVEPCTGIVRVVGTQGSHVFHCDNLGNAVFYGPVHITVEHMTCETMTREPCAELIDQQPFSINCRDAWHHVTWAMIVGAGVVAGSIFFTLRIRSVHTRVSHSGARITRRRFTLSGAIYEWEEPGDPEFRGDRFVTPVVTCSRRVWWTRLIMWSVVFWVQPAVAVDLHLSLNPGTSLTIGDGLIITQGTEMRHNVS</sequence>
<name>A0ABN7A5T9_9HEMI</name>
<keyword evidence="4" id="KW-1185">Reference proteome</keyword>
<evidence type="ECO:0000256" key="1">
    <source>
        <dbReference type="SAM" id="Phobius"/>
    </source>
</evidence>
<proteinExistence type="predicted"/>
<organism evidence="3 4">
    <name type="scientific">Nesidiocoris tenuis</name>
    <dbReference type="NCBI Taxonomy" id="355587"/>
    <lineage>
        <taxon>Eukaryota</taxon>
        <taxon>Metazoa</taxon>
        <taxon>Ecdysozoa</taxon>
        <taxon>Arthropoda</taxon>
        <taxon>Hexapoda</taxon>
        <taxon>Insecta</taxon>
        <taxon>Pterygota</taxon>
        <taxon>Neoptera</taxon>
        <taxon>Paraneoptera</taxon>
        <taxon>Hemiptera</taxon>
        <taxon>Heteroptera</taxon>
        <taxon>Panheteroptera</taxon>
        <taxon>Cimicomorpha</taxon>
        <taxon>Miridae</taxon>
        <taxon>Dicyphina</taxon>
        <taxon>Nesidiocoris</taxon>
    </lineage>
</organism>
<keyword evidence="1" id="KW-0472">Membrane</keyword>
<accession>A0ABN7A5T9</accession>
<feature type="transmembrane region" description="Helical" evidence="1">
    <location>
        <begin position="99"/>
        <end position="122"/>
    </location>
</feature>
<feature type="chain" id="PRO_5046097971" description="SRCR domain-containing protein" evidence="2">
    <location>
        <begin position="17"/>
        <end position="227"/>
    </location>
</feature>
<keyword evidence="2" id="KW-0732">Signal</keyword>
<evidence type="ECO:0008006" key="5">
    <source>
        <dbReference type="Google" id="ProtNLM"/>
    </source>
</evidence>